<proteinExistence type="predicted"/>
<evidence type="ECO:0008006" key="3">
    <source>
        <dbReference type="Google" id="ProtNLM"/>
    </source>
</evidence>
<evidence type="ECO:0000313" key="1">
    <source>
        <dbReference type="EMBL" id="EGF93315.1"/>
    </source>
</evidence>
<keyword evidence="2" id="KW-1185">Reference proteome</keyword>
<dbReference type="STRING" id="715226.ABI_17550"/>
<reference evidence="2" key="1">
    <citation type="submission" date="2011-03" db="EMBL/GenBank/DDBJ databases">
        <title>Draft genome sequence of Brevundimonas diminuta.</title>
        <authorList>
            <person name="Brown P.J.B."/>
            <person name="Buechlein A."/>
            <person name="Hemmerich C."/>
            <person name="Brun Y.V."/>
        </authorList>
    </citation>
    <scope>NUCLEOTIDE SEQUENCE [LARGE SCALE GENOMIC DNA]</scope>
    <source>
        <strain evidence="2">C19</strain>
    </source>
</reference>
<accession>F4QKD7</accession>
<evidence type="ECO:0000313" key="2">
    <source>
        <dbReference type="Proteomes" id="UP000006512"/>
    </source>
</evidence>
<protein>
    <recommendedName>
        <fullName evidence="3">Gfo/Idh/MocA family oxidoreductase</fullName>
    </recommendedName>
</protein>
<sequence length="71" mass="7734">MLFAFAAPAQAKDPMPIGVVGLSHDHLHWLFGNLKRGDVKIMSIVEKDRALVRRKQAYSLAVGLHNAPTAG</sequence>
<name>F4QKD7_9CAUL</name>
<gene>
    <name evidence="1" type="ORF">ABI_17550</name>
</gene>
<dbReference type="HOGENOM" id="CLU_2731261_0_0_5"/>
<dbReference type="Proteomes" id="UP000006512">
    <property type="component" value="Unassembled WGS sequence"/>
</dbReference>
<organism evidence="1 2">
    <name type="scientific">Asticcacaulis biprosthecium C19</name>
    <dbReference type="NCBI Taxonomy" id="715226"/>
    <lineage>
        <taxon>Bacteria</taxon>
        <taxon>Pseudomonadati</taxon>
        <taxon>Pseudomonadota</taxon>
        <taxon>Alphaproteobacteria</taxon>
        <taxon>Caulobacterales</taxon>
        <taxon>Caulobacteraceae</taxon>
        <taxon>Asticcacaulis</taxon>
    </lineage>
</organism>
<dbReference type="EMBL" id="GL883077">
    <property type="protein sequence ID" value="EGF93315.1"/>
    <property type="molecule type" value="Genomic_DNA"/>
</dbReference>
<dbReference type="AlphaFoldDB" id="F4QKD7"/>